<dbReference type="SUPFAM" id="SSF52540">
    <property type="entry name" value="P-loop containing nucleoside triphosphate hydrolases"/>
    <property type="match status" value="1"/>
</dbReference>
<dbReference type="InterPro" id="IPR027417">
    <property type="entry name" value="P-loop_NTPase"/>
</dbReference>
<dbReference type="EMBL" id="UOEU01000447">
    <property type="protein sequence ID" value="VAW33399.1"/>
    <property type="molecule type" value="Genomic_DNA"/>
</dbReference>
<dbReference type="InterPro" id="IPR003395">
    <property type="entry name" value="RecF/RecN/SMC_N"/>
</dbReference>
<dbReference type="Gene3D" id="3.40.50.300">
    <property type="entry name" value="P-loop containing nucleotide triphosphate hydrolases"/>
    <property type="match status" value="1"/>
</dbReference>
<accession>A0A3B0V942</accession>
<name>A0A3B0V942_9ZZZZ</name>
<sequence length="106" mass="11517">EQGLALLSGGERSLTAAALIFSLLKVSPTPFCVMDEVDAALDEANINRFREQLRELSLKTQVIVITHNRGTVQAAQTIYGISMGSDSVSQAISIKPEDYIIQPELL</sequence>
<evidence type="ECO:0000313" key="2">
    <source>
        <dbReference type="EMBL" id="VAW33399.1"/>
    </source>
</evidence>
<feature type="domain" description="RecF/RecN/SMC N-terminal" evidence="1">
    <location>
        <begin position="6"/>
        <end position="89"/>
    </location>
</feature>
<proteinExistence type="predicted"/>
<reference evidence="2" key="1">
    <citation type="submission" date="2018-06" db="EMBL/GenBank/DDBJ databases">
        <authorList>
            <person name="Zhirakovskaya E."/>
        </authorList>
    </citation>
    <scope>NUCLEOTIDE SEQUENCE</scope>
</reference>
<protein>
    <submittedName>
        <fullName evidence="2">Chromosome partition protein smc</fullName>
    </submittedName>
</protein>
<feature type="non-terminal residue" evidence="2">
    <location>
        <position position="1"/>
    </location>
</feature>
<dbReference type="Pfam" id="PF02463">
    <property type="entry name" value="SMC_N"/>
    <property type="match status" value="1"/>
</dbReference>
<organism evidence="2">
    <name type="scientific">hydrothermal vent metagenome</name>
    <dbReference type="NCBI Taxonomy" id="652676"/>
    <lineage>
        <taxon>unclassified sequences</taxon>
        <taxon>metagenomes</taxon>
        <taxon>ecological metagenomes</taxon>
    </lineage>
</organism>
<gene>
    <name evidence="2" type="ORF">MNBD_CHLOROFLEXI01-590</name>
</gene>
<dbReference type="PANTHER" id="PTHR43977">
    <property type="entry name" value="STRUCTURAL MAINTENANCE OF CHROMOSOMES PROTEIN 3"/>
    <property type="match status" value="1"/>
</dbReference>
<evidence type="ECO:0000259" key="1">
    <source>
        <dbReference type="Pfam" id="PF02463"/>
    </source>
</evidence>
<dbReference type="AlphaFoldDB" id="A0A3B0V942"/>